<feature type="signal peptide" evidence="7">
    <location>
        <begin position="1"/>
        <end position="19"/>
    </location>
</feature>
<dbReference type="PANTHER" id="PTHR15549">
    <property type="entry name" value="PAIRED IMMUNOGLOBULIN-LIKE TYPE 2 RECEPTOR"/>
    <property type="match status" value="1"/>
</dbReference>
<evidence type="ECO:0000256" key="4">
    <source>
        <dbReference type="ARBA" id="ARBA00023136"/>
    </source>
</evidence>
<evidence type="ECO:0008006" key="10">
    <source>
        <dbReference type="Google" id="ProtNLM"/>
    </source>
</evidence>
<feature type="compositionally biased region" description="Low complexity" evidence="5">
    <location>
        <begin position="285"/>
        <end position="294"/>
    </location>
</feature>
<dbReference type="STRING" id="13706.A0A1X2H138"/>
<evidence type="ECO:0000256" key="3">
    <source>
        <dbReference type="ARBA" id="ARBA00022989"/>
    </source>
</evidence>
<feature type="compositionally biased region" description="Low complexity" evidence="5">
    <location>
        <begin position="39"/>
        <end position="54"/>
    </location>
</feature>
<dbReference type="AlphaFoldDB" id="A0A1X2H138"/>
<feature type="compositionally biased region" description="Low complexity" evidence="5">
    <location>
        <begin position="75"/>
        <end position="145"/>
    </location>
</feature>
<reference evidence="8 9" key="1">
    <citation type="submission" date="2016-07" db="EMBL/GenBank/DDBJ databases">
        <title>Pervasive Adenine N6-methylation of Active Genes in Fungi.</title>
        <authorList>
            <consortium name="DOE Joint Genome Institute"/>
            <person name="Mondo S.J."/>
            <person name="Dannebaum R.O."/>
            <person name="Kuo R.C."/>
            <person name="Labutti K."/>
            <person name="Haridas S."/>
            <person name="Kuo A."/>
            <person name="Salamov A."/>
            <person name="Ahrendt S.R."/>
            <person name="Lipzen A."/>
            <person name="Sullivan W."/>
            <person name="Andreopoulos W.B."/>
            <person name="Clum A."/>
            <person name="Lindquist E."/>
            <person name="Daum C."/>
            <person name="Ramamoorthy G.K."/>
            <person name="Gryganskyi A."/>
            <person name="Culley D."/>
            <person name="Magnuson J.K."/>
            <person name="James T.Y."/>
            <person name="O'Malley M.A."/>
            <person name="Stajich J.E."/>
            <person name="Spatafora J.W."/>
            <person name="Visel A."/>
            <person name="Grigoriev I.V."/>
        </authorList>
    </citation>
    <scope>NUCLEOTIDE SEQUENCE [LARGE SCALE GENOMIC DNA]</scope>
    <source>
        <strain evidence="8 9">NRRL 2496</strain>
    </source>
</reference>
<evidence type="ECO:0000313" key="8">
    <source>
        <dbReference type="EMBL" id="ORY91118.1"/>
    </source>
</evidence>
<evidence type="ECO:0000313" key="9">
    <source>
        <dbReference type="Proteomes" id="UP000242180"/>
    </source>
</evidence>
<feature type="compositionally biased region" description="Basic and acidic residues" evidence="5">
    <location>
        <begin position="340"/>
        <end position="350"/>
    </location>
</feature>
<protein>
    <recommendedName>
        <fullName evidence="10">Mid2 domain-containing protein</fullName>
    </recommendedName>
</protein>
<evidence type="ECO:0000256" key="6">
    <source>
        <dbReference type="SAM" id="Phobius"/>
    </source>
</evidence>
<proteinExistence type="predicted"/>
<accession>A0A1X2H138</accession>
<organism evidence="8 9">
    <name type="scientific">Syncephalastrum racemosum</name>
    <name type="common">Filamentous fungus</name>
    <dbReference type="NCBI Taxonomy" id="13706"/>
    <lineage>
        <taxon>Eukaryota</taxon>
        <taxon>Fungi</taxon>
        <taxon>Fungi incertae sedis</taxon>
        <taxon>Mucoromycota</taxon>
        <taxon>Mucoromycotina</taxon>
        <taxon>Mucoromycetes</taxon>
        <taxon>Mucorales</taxon>
        <taxon>Syncephalastraceae</taxon>
        <taxon>Syncephalastrum</taxon>
    </lineage>
</organism>
<evidence type="ECO:0000256" key="1">
    <source>
        <dbReference type="ARBA" id="ARBA00004167"/>
    </source>
</evidence>
<dbReference type="InParanoid" id="A0A1X2H138"/>
<gene>
    <name evidence="8" type="ORF">BCR43DRAFT_518503</name>
</gene>
<keyword evidence="3 6" id="KW-1133">Transmembrane helix</keyword>
<evidence type="ECO:0000256" key="2">
    <source>
        <dbReference type="ARBA" id="ARBA00022692"/>
    </source>
</evidence>
<comment type="caution">
    <text evidence="8">The sequence shown here is derived from an EMBL/GenBank/DDBJ whole genome shotgun (WGS) entry which is preliminary data.</text>
</comment>
<keyword evidence="4 6" id="KW-0472">Membrane</keyword>
<keyword evidence="7" id="KW-0732">Signal</keyword>
<dbReference type="OrthoDB" id="2290099at2759"/>
<name>A0A1X2H138_SYNRA</name>
<keyword evidence="2 6" id="KW-0812">Transmembrane</keyword>
<dbReference type="InterPro" id="IPR051694">
    <property type="entry name" value="Immunoregulatory_rcpt-like"/>
</dbReference>
<dbReference type="PANTHER" id="PTHR15549:SF26">
    <property type="entry name" value="AXIAL BUDDING PATTERN PROTEIN 2-RELATED"/>
    <property type="match status" value="1"/>
</dbReference>
<feature type="chain" id="PRO_5012439780" description="Mid2 domain-containing protein" evidence="7">
    <location>
        <begin position="20"/>
        <end position="350"/>
    </location>
</feature>
<dbReference type="Proteomes" id="UP000242180">
    <property type="component" value="Unassembled WGS sequence"/>
</dbReference>
<keyword evidence="9" id="KW-1185">Reference proteome</keyword>
<comment type="subcellular location">
    <subcellularLocation>
        <location evidence="1">Membrane</location>
        <topology evidence="1">Single-pass membrane protein</topology>
    </subcellularLocation>
</comment>
<feature type="compositionally biased region" description="Low complexity" evidence="5">
    <location>
        <begin position="318"/>
        <end position="336"/>
    </location>
</feature>
<dbReference type="GO" id="GO:0071944">
    <property type="term" value="C:cell periphery"/>
    <property type="evidence" value="ECO:0007669"/>
    <property type="project" value="UniProtKB-ARBA"/>
</dbReference>
<dbReference type="OMA" id="GALTWIN"/>
<evidence type="ECO:0000256" key="5">
    <source>
        <dbReference type="SAM" id="MobiDB-lite"/>
    </source>
</evidence>
<evidence type="ECO:0000256" key="7">
    <source>
        <dbReference type="SAM" id="SignalP"/>
    </source>
</evidence>
<feature type="region of interest" description="Disordered" evidence="5">
    <location>
        <begin position="278"/>
        <end position="350"/>
    </location>
</feature>
<sequence>MRIALIVLIVAFLGLVADSQLVSPDQPAVSSDPPPSITVPPTSSDPPTTSAPPTSSNPPPSSSVAPTSSNPPPSSSVQPTSSVVPSSSVPPSSSSVPPSSSSVPPSSSQPPSSSITPSSSSSSSSESHSSASSSSPTASHSATPSHSGDDGNSHTATIAGAVVGGVVGIALIGGLLTWINRRGGCTSRSKTKQRPNDFEDFGLAETDFPHHRSPPMANANLAPGAAAAGGAAAVAGVGAGGASPTLPRLNDQGNFYHDPSTAEYGTNRHYVPSYQPQLSQADYSPQPQHQPYYYDNAQPQQGYYDEHGYYYDNSTAVSSSQGYPSQQGGYEGGEQYYKPDTADGKPHLRS</sequence>
<feature type="transmembrane region" description="Helical" evidence="6">
    <location>
        <begin position="158"/>
        <end position="179"/>
    </location>
</feature>
<dbReference type="GO" id="GO:0016020">
    <property type="term" value="C:membrane"/>
    <property type="evidence" value="ECO:0007669"/>
    <property type="project" value="UniProtKB-SubCell"/>
</dbReference>
<dbReference type="EMBL" id="MCGN01000011">
    <property type="protein sequence ID" value="ORY91118.1"/>
    <property type="molecule type" value="Genomic_DNA"/>
</dbReference>
<feature type="region of interest" description="Disordered" evidence="5">
    <location>
        <begin position="23"/>
        <end position="153"/>
    </location>
</feature>